<accession>A0A7J0EH85</accession>
<name>A0A7J0EH85_9ERIC</name>
<reference evidence="2 3" key="1">
    <citation type="submission" date="2019-07" db="EMBL/GenBank/DDBJ databases">
        <title>De Novo Assembly of kiwifruit Actinidia rufa.</title>
        <authorList>
            <person name="Sugita-Konishi S."/>
            <person name="Sato K."/>
            <person name="Mori E."/>
            <person name="Abe Y."/>
            <person name="Kisaki G."/>
            <person name="Hamano K."/>
            <person name="Suezawa K."/>
            <person name="Otani M."/>
            <person name="Fukuda T."/>
            <person name="Manabe T."/>
            <person name="Gomi K."/>
            <person name="Tabuchi M."/>
            <person name="Akimitsu K."/>
            <person name="Kataoka I."/>
        </authorList>
    </citation>
    <scope>NUCLEOTIDE SEQUENCE [LARGE SCALE GENOMIC DNA]</scope>
    <source>
        <strain evidence="3">cv. Fuchu</strain>
    </source>
</reference>
<evidence type="ECO:0000313" key="3">
    <source>
        <dbReference type="Proteomes" id="UP000585474"/>
    </source>
</evidence>
<comment type="caution">
    <text evidence="2">The sequence shown here is derived from an EMBL/GenBank/DDBJ whole genome shotgun (WGS) entry which is preliminary data.</text>
</comment>
<dbReference type="EMBL" id="BJWL01000004">
    <property type="protein sequence ID" value="GFY85844.1"/>
    <property type="molecule type" value="Genomic_DNA"/>
</dbReference>
<evidence type="ECO:0000256" key="1">
    <source>
        <dbReference type="SAM" id="MobiDB-lite"/>
    </source>
</evidence>
<gene>
    <name evidence="2" type="ORF">Acr_04g0005820</name>
</gene>
<organism evidence="2 3">
    <name type="scientific">Actinidia rufa</name>
    <dbReference type="NCBI Taxonomy" id="165716"/>
    <lineage>
        <taxon>Eukaryota</taxon>
        <taxon>Viridiplantae</taxon>
        <taxon>Streptophyta</taxon>
        <taxon>Embryophyta</taxon>
        <taxon>Tracheophyta</taxon>
        <taxon>Spermatophyta</taxon>
        <taxon>Magnoliopsida</taxon>
        <taxon>eudicotyledons</taxon>
        <taxon>Gunneridae</taxon>
        <taxon>Pentapetalae</taxon>
        <taxon>asterids</taxon>
        <taxon>Ericales</taxon>
        <taxon>Actinidiaceae</taxon>
        <taxon>Actinidia</taxon>
    </lineage>
</organism>
<feature type="region of interest" description="Disordered" evidence="1">
    <location>
        <begin position="1"/>
        <end position="21"/>
    </location>
</feature>
<dbReference type="AlphaFoldDB" id="A0A7J0EH85"/>
<keyword evidence="3" id="KW-1185">Reference proteome</keyword>
<dbReference type="Proteomes" id="UP000585474">
    <property type="component" value="Unassembled WGS sequence"/>
</dbReference>
<sequence>MKPQALVVQKRTPGLPNSSATKTEKLITPSAVTHVTEGTPDDTSVALLSLLIRCRGVWRGKAVGDSLEAEGGAAAEGVRATGLEEVAMVELGVDEGHMEAYVVKDSGGGKNSI</sequence>
<evidence type="ECO:0000313" key="2">
    <source>
        <dbReference type="EMBL" id="GFY85844.1"/>
    </source>
</evidence>
<proteinExistence type="predicted"/>
<protein>
    <submittedName>
        <fullName evidence="2">Uncharacterized protein</fullName>
    </submittedName>
</protein>